<evidence type="ECO:0000256" key="4">
    <source>
        <dbReference type="ARBA" id="ARBA00022598"/>
    </source>
</evidence>
<comment type="similarity">
    <text evidence="10">Belongs to the class-I aminoacyl-tRNA synthetase family.</text>
</comment>
<protein>
    <recommendedName>
        <fullName evidence="3">Methionine--tRNA ligase</fullName>
        <ecNumber evidence="2">6.1.1.10</ecNumber>
    </recommendedName>
    <alternativeName>
        <fullName evidence="9">Methionyl-tRNA synthetase</fullName>
    </alternativeName>
</protein>
<evidence type="ECO:0000259" key="11">
    <source>
        <dbReference type="Pfam" id="PF09334"/>
    </source>
</evidence>
<evidence type="ECO:0000256" key="5">
    <source>
        <dbReference type="ARBA" id="ARBA00022741"/>
    </source>
</evidence>
<dbReference type="PANTHER" id="PTHR43326">
    <property type="entry name" value="METHIONYL-TRNA SYNTHETASE"/>
    <property type="match status" value="1"/>
</dbReference>
<evidence type="ECO:0000256" key="9">
    <source>
        <dbReference type="ARBA" id="ARBA00030904"/>
    </source>
</evidence>
<dbReference type="Proteomes" id="UP000177382">
    <property type="component" value="Unassembled WGS sequence"/>
</dbReference>
<dbReference type="GO" id="GO:0004825">
    <property type="term" value="F:methionine-tRNA ligase activity"/>
    <property type="evidence" value="ECO:0007669"/>
    <property type="project" value="UniProtKB-EC"/>
</dbReference>
<organism evidence="12 13">
    <name type="scientific">Candidatus Woesebacteria bacterium RBG_16_42_24</name>
    <dbReference type="NCBI Taxonomy" id="1802485"/>
    <lineage>
        <taxon>Bacteria</taxon>
        <taxon>Candidatus Woeseibacteriota</taxon>
    </lineage>
</organism>
<evidence type="ECO:0000256" key="10">
    <source>
        <dbReference type="RuleBase" id="RU363039"/>
    </source>
</evidence>
<accession>A0A1F7XL98</accession>
<dbReference type="NCBIfam" id="TIGR00398">
    <property type="entry name" value="metG"/>
    <property type="match status" value="1"/>
</dbReference>
<dbReference type="InterPro" id="IPR014758">
    <property type="entry name" value="Met-tRNA_synth"/>
</dbReference>
<dbReference type="GO" id="GO:0006431">
    <property type="term" value="P:methionyl-tRNA aminoacylation"/>
    <property type="evidence" value="ECO:0007669"/>
    <property type="project" value="InterPro"/>
</dbReference>
<comment type="function">
    <text evidence="1">Is required not only for elongation of protein synthesis but also for the initiation of all mRNA translation through initiator tRNA(fMet) aminoacylation.</text>
</comment>
<evidence type="ECO:0000313" key="12">
    <source>
        <dbReference type="EMBL" id="OGM15844.1"/>
    </source>
</evidence>
<dbReference type="Pfam" id="PF09334">
    <property type="entry name" value="tRNA-synt_1g"/>
    <property type="match status" value="2"/>
</dbReference>
<dbReference type="PANTHER" id="PTHR43326:SF1">
    <property type="entry name" value="METHIONINE--TRNA LIGASE, MITOCHONDRIAL"/>
    <property type="match status" value="1"/>
</dbReference>
<keyword evidence="6 10" id="KW-0067">ATP-binding</keyword>
<evidence type="ECO:0000256" key="6">
    <source>
        <dbReference type="ARBA" id="ARBA00022840"/>
    </source>
</evidence>
<dbReference type="SUPFAM" id="SSF52374">
    <property type="entry name" value="Nucleotidylyl transferase"/>
    <property type="match status" value="1"/>
</dbReference>
<reference evidence="12 13" key="1">
    <citation type="journal article" date="2016" name="Nat. Commun.">
        <title>Thousands of microbial genomes shed light on interconnected biogeochemical processes in an aquifer system.</title>
        <authorList>
            <person name="Anantharaman K."/>
            <person name="Brown C.T."/>
            <person name="Hug L.A."/>
            <person name="Sharon I."/>
            <person name="Castelle C.J."/>
            <person name="Probst A.J."/>
            <person name="Thomas B.C."/>
            <person name="Singh A."/>
            <person name="Wilkins M.J."/>
            <person name="Karaoz U."/>
            <person name="Brodie E.L."/>
            <person name="Williams K.H."/>
            <person name="Hubbard S.S."/>
            <person name="Banfield J.F."/>
        </authorList>
    </citation>
    <scope>NUCLEOTIDE SEQUENCE [LARGE SCALE GENOMIC DNA]</scope>
</reference>
<dbReference type="Gene3D" id="3.40.50.620">
    <property type="entry name" value="HUPs"/>
    <property type="match status" value="1"/>
</dbReference>
<dbReference type="AlphaFoldDB" id="A0A1F7XL98"/>
<evidence type="ECO:0000256" key="7">
    <source>
        <dbReference type="ARBA" id="ARBA00022917"/>
    </source>
</evidence>
<evidence type="ECO:0000256" key="1">
    <source>
        <dbReference type="ARBA" id="ARBA00003314"/>
    </source>
</evidence>
<keyword evidence="8 10" id="KW-0030">Aminoacyl-tRNA synthetase</keyword>
<evidence type="ECO:0000256" key="3">
    <source>
        <dbReference type="ARBA" id="ARBA00018753"/>
    </source>
</evidence>
<dbReference type="GO" id="GO:0005524">
    <property type="term" value="F:ATP binding"/>
    <property type="evidence" value="ECO:0007669"/>
    <property type="project" value="UniProtKB-KW"/>
</dbReference>
<keyword evidence="4 10" id="KW-0436">Ligase</keyword>
<proteinExistence type="inferred from homology"/>
<keyword evidence="5 10" id="KW-0547">Nucleotide-binding</keyword>
<dbReference type="InterPro" id="IPR023457">
    <property type="entry name" value="Met-tRNA_synth_2"/>
</dbReference>
<evidence type="ECO:0000256" key="2">
    <source>
        <dbReference type="ARBA" id="ARBA00012838"/>
    </source>
</evidence>
<name>A0A1F7XL98_9BACT</name>
<dbReference type="InterPro" id="IPR009080">
    <property type="entry name" value="tRNAsynth_Ia_anticodon-bd"/>
</dbReference>
<dbReference type="InterPro" id="IPR015413">
    <property type="entry name" value="Methionyl/Leucyl_tRNA_Synth"/>
</dbReference>
<sequence>MTSKFFLTTPIYYVNDVPHIGHAYTTIAADVVARYWRQKNGKENVFFLTGTDEHGQKVAQAAKERGLSPKEFVDSVAPRFEEAWKLLNIDYDYFIRTTDPKHESVVTDLIQKIYDAGYVYPGTYKGLYCVGCEKFLTESELVDGKCPLHPNKEPIHQEEKNYFLKLKELSHKVLEKIENGEYQILPEEKKKEVVSRIKQGVEDISISRAGVSWGIPIPWDKSQTIYVWVDALINYYSATRFLKGKEDFWPANLHLVGKDILWFHTVIWQAILIAAGIPLPKTIFAHGFFTIDGAKMSKSLGNVISPQKLVEKYGVDGARYLVVSAYPFGSDGDISLEKFKEEYNAHLANGIGNLVSRIAKLCENSGFEFPQEKVLKFDDLVEENIKNYRFDEALKYLFDRFISGLDSSINKEEPWRLEGNPLKKFLTGAVSIIRNLSYNLKPFLPETSEKIEKQFLGPKIKSGPALFPRL</sequence>
<comment type="caution">
    <text evidence="12">The sequence shown here is derived from an EMBL/GenBank/DDBJ whole genome shotgun (WGS) entry which is preliminary data.</text>
</comment>
<evidence type="ECO:0000256" key="8">
    <source>
        <dbReference type="ARBA" id="ARBA00023146"/>
    </source>
</evidence>
<feature type="domain" description="Methionyl/Leucyl tRNA synthetase" evidence="11">
    <location>
        <begin position="152"/>
        <end position="358"/>
    </location>
</feature>
<dbReference type="PRINTS" id="PR01041">
    <property type="entry name" value="TRNASYNTHMET"/>
</dbReference>
<keyword evidence="7 10" id="KW-0648">Protein biosynthesis</keyword>
<feature type="domain" description="Methionyl/Leucyl tRNA synthetase" evidence="11">
    <location>
        <begin position="6"/>
        <end position="148"/>
    </location>
</feature>
<dbReference type="SUPFAM" id="SSF47323">
    <property type="entry name" value="Anticodon-binding domain of a subclass of class I aminoacyl-tRNA synthetases"/>
    <property type="match status" value="1"/>
</dbReference>
<gene>
    <name evidence="12" type="ORF">A2V97_03690</name>
</gene>
<dbReference type="FunFam" id="2.170.220.10:FF:000003">
    <property type="entry name" value="Methionine--tRNA ligase"/>
    <property type="match status" value="1"/>
</dbReference>
<evidence type="ECO:0000313" key="13">
    <source>
        <dbReference type="Proteomes" id="UP000177382"/>
    </source>
</evidence>
<dbReference type="InterPro" id="IPR014729">
    <property type="entry name" value="Rossmann-like_a/b/a_fold"/>
</dbReference>
<dbReference type="Gene3D" id="2.170.220.10">
    <property type="match status" value="1"/>
</dbReference>
<dbReference type="InterPro" id="IPR033911">
    <property type="entry name" value="MetRS_core"/>
</dbReference>
<dbReference type="STRING" id="1802485.A2V97_03690"/>
<dbReference type="EC" id="6.1.1.10" evidence="2"/>
<dbReference type="EMBL" id="MGFX01000001">
    <property type="protein sequence ID" value="OGM15844.1"/>
    <property type="molecule type" value="Genomic_DNA"/>
</dbReference>
<dbReference type="Gene3D" id="1.10.730.10">
    <property type="entry name" value="Isoleucyl-tRNA Synthetase, Domain 1"/>
    <property type="match status" value="1"/>
</dbReference>
<dbReference type="CDD" id="cd00814">
    <property type="entry name" value="MetRS_core"/>
    <property type="match status" value="1"/>
</dbReference>